<dbReference type="InterPro" id="IPR058647">
    <property type="entry name" value="BSH_CzcB-like"/>
</dbReference>
<proteinExistence type="predicted"/>
<comment type="caution">
    <text evidence="7">The sequence shown here is derived from an EMBL/GenBank/DDBJ whole genome shotgun (WGS) entry which is preliminary data.</text>
</comment>
<evidence type="ECO:0000256" key="5">
    <source>
        <dbReference type="SAM" id="Phobius"/>
    </source>
</evidence>
<reference evidence="7 8" key="1">
    <citation type="submission" date="2014-04" db="EMBL/GenBank/DDBJ databases">
        <title>Genome assembly of Hyalangium minutum DSM 14724.</title>
        <authorList>
            <person name="Sharma G."/>
            <person name="Subramanian S."/>
        </authorList>
    </citation>
    <scope>NUCLEOTIDE SEQUENCE [LARGE SCALE GENOMIC DNA]</scope>
    <source>
        <strain evidence="7 8">DSM 14724</strain>
    </source>
</reference>
<dbReference type="Proteomes" id="UP000028725">
    <property type="component" value="Unassembled WGS sequence"/>
</dbReference>
<dbReference type="RefSeq" id="WP_044187057.1">
    <property type="nucleotide sequence ID" value="NZ_JMCB01000004.1"/>
</dbReference>
<gene>
    <name evidence="7" type="ORF">DB31_6644</name>
</gene>
<keyword evidence="4 5" id="KW-0472">Membrane</keyword>
<evidence type="ECO:0000313" key="7">
    <source>
        <dbReference type="EMBL" id="KFE69669.1"/>
    </source>
</evidence>
<dbReference type="AlphaFoldDB" id="A0A085WPQ6"/>
<evidence type="ECO:0000259" key="6">
    <source>
        <dbReference type="Pfam" id="PF25973"/>
    </source>
</evidence>
<dbReference type="GO" id="GO:0016020">
    <property type="term" value="C:membrane"/>
    <property type="evidence" value="ECO:0007669"/>
    <property type="project" value="UniProtKB-SubCell"/>
</dbReference>
<comment type="subcellular location">
    <subcellularLocation>
        <location evidence="1">Membrane</location>
        <topology evidence="1">Single-pass membrane protein</topology>
    </subcellularLocation>
</comment>
<sequence>MEAVRSKIFREEALRHHEGSQQEGDVLRISPAWTRWTYWTVLGLLLVALAYSLLGTLPEYASGPALVKVDGQSQLTVDAPGVVSSVEVRPGQQVEQGQALVRLRSEEETVSLERIQREFELQLIRILRDPSDESARQALTSLRAERELAEARQQARTLRAPQAGVVSDLRIRRGQYVTPGESVVSILGKDVTVSLVALLPGGYRPTLEPGRPLRVELDGFTHEYHTFTIESVGDQIVGPAEIRRFLGPEISDALQLNGPLVVVRARVPSSTFTSNGKTFNYFDGMLARADARVREERILVALIPGLKGALGHEDR</sequence>
<accession>A0A085WPQ6</accession>
<organism evidence="7 8">
    <name type="scientific">Hyalangium minutum</name>
    <dbReference type="NCBI Taxonomy" id="394096"/>
    <lineage>
        <taxon>Bacteria</taxon>
        <taxon>Pseudomonadati</taxon>
        <taxon>Myxococcota</taxon>
        <taxon>Myxococcia</taxon>
        <taxon>Myxococcales</taxon>
        <taxon>Cystobacterineae</taxon>
        <taxon>Archangiaceae</taxon>
        <taxon>Hyalangium</taxon>
    </lineage>
</organism>
<feature type="transmembrane region" description="Helical" evidence="5">
    <location>
        <begin position="36"/>
        <end position="54"/>
    </location>
</feature>
<dbReference type="Gene3D" id="2.40.50.100">
    <property type="match status" value="1"/>
</dbReference>
<dbReference type="SUPFAM" id="SSF111369">
    <property type="entry name" value="HlyD-like secretion proteins"/>
    <property type="match status" value="1"/>
</dbReference>
<evidence type="ECO:0000313" key="8">
    <source>
        <dbReference type="Proteomes" id="UP000028725"/>
    </source>
</evidence>
<dbReference type="PANTHER" id="PTHR30386">
    <property type="entry name" value="MEMBRANE FUSION SUBUNIT OF EMRAB-TOLC MULTIDRUG EFFLUX PUMP"/>
    <property type="match status" value="1"/>
</dbReference>
<dbReference type="OrthoDB" id="5522338at2"/>
<keyword evidence="8" id="KW-1185">Reference proteome</keyword>
<keyword evidence="2 5" id="KW-0812">Transmembrane</keyword>
<name>A0A085WPQ6_9BACT</name>
<dbReference type="STRING" id="394096.DB31_6644"/>
<feature type="domain" description="CzcB-like barrel-sandwich hybrid" evidence="6">
    <location>
        <begin position="76"/>
        <end position="186"/>
    </location>
</feature>
<keyword evidence="3 5" id="KW-1133">Transmembrane helix</keyword>
<evidence type="ECO:0000256" key="4">
    <source>
        <dbReference type="ARBA" id="ARBA00023136"/>
    </source>
</evidence>
<dbReference type="PANTHER" id="PTHR30386:SF26">
    <property type="entry name" value="TRANSPORT PROTEIN COMB"/>
    <property type="match status" value="1"/>
</dbReference>
<dbReference type="EMBL" id="JMCB01000004">
    <property type="protein sequence ID" value="KFE69669.1"/>
    <property type="molecule type" value="Genomic_DNA"/>
</dbReference>
<evidence type="ECO:0000256" key="3">
    <source>
        <dbReference type="ARBA" id="ARBA00022989"/>
    </source>
</evidence>
<dbReference type="InterPro" id="IPR050739">
    <property type="entry name" value="MFP"/>
</dbReference>
<dbReference type="Pfam" id="PF25973">
    <property type="entry name" value="BSH_CzcB"/>
    <property type="match status" value="1"/>
</dbReference>
<evidence type="ECO:0000256" key="2">
    <source>
        <dbReference type="ARBA" id="ARBA00022692"/>
    </source>
</evidence>
<evidence type="ECO:0000256" key="1">
    <source>
        <dbReference type="ARBA" id="ARBA00004167"/>
    </source>
</evidence>
<protein>
    <recommendedName>
        <fullName evidence="6">CzcB-like barrel-sandwich hybrid domain-containing protein</fullName>
    </recommendedName>
</protein>